<dbReference type="InterPro" id="IPR006035">
    <property type="entry name" value="Ureohydrolase"/>
</dbReference>
<protein>
    <submittedName>
        <fullName evidence="5">Arginase</fullName>
    </submittedName>
</protein>
<name>A0A1G8TVH0_9ACTN</name>
<dbReference type="InterPro" id="IPR023696">
    <property type="entry name" value="Ureohydrolase_dom_sf"/>
</dbReference>
<organism evidence="5 6">
    <name type="scientific">Streptomyces indicus</name>
    <dbReference type="NCBI Taxonomy" id="417292"/>
    <lineage>
        <taxon>Bacteria</taxon>
        <taxon>Bacillati</taxon>
        <taxon>Actinomycetota</taxon>
        <taxon>Actinomycetes</taxon>
        <taxon>Kitasatosporales</taxon>
        <taxon>Streptomycetaceae</taxon>
        <taxon>Streptomyces</taxon>
    </lineage>
</organism>
<evidence type="ECO:0000256" key="1">
    <source>
        <dbReference type="ARBA" id="ARBA00022723"/>
    </source>
</evidence>
<keyword evidence="2" id="KW-0378">Hydrolase</keyword>
<dbReference type="PANTHER" id="PTHR43782">
    <property type="entry name" value="ARGINASE"/>
    <property type="match status" value="1"/>
</dbReference>
<dbReference type="AlphaFoldDB" id="A0A1G8TVH0"/>
<dbReference type="PROSITE" id="PS51409">
    <property type="entry name" value="ARGINASE_2"/>
    <property type="match status" value="1"/>
</dbReference>
<evidence type="ECO:0000313" key="6">
    <source>
        <dbReference type="Proteomes" id="UP000199155"/>
    </source>
</evidence>
<keyword evidence="1" id="KW-0479">Metal-binding</keyword>
<comment type="similarity">
    <text evidence="4">Belongs to the arginase family.</text>
</comment>
<dbReference type="PANTHER" id="PTHR43782:SF3">
    <property type="entry name" value="ARGINASE"/>
    <property type="match status" value="1"/>
</dbReference>
<evidence type="ECO:0000313" key="5">
    <source>
        <dbReference type="EMBL" id="SDJ45501.1"/>
    </source>
</evidence>
<evidence type="ECO:0000256" key="4">
    <source>
        <dbReference type="PROSITE-ProRule" id="PRU00742"/>
    </source>
</evidence>
<dbReference type="SUPFAM" id="SSF52768">
    <property type="entry name" value="Arginase/deacetylase"/>
    <property type="match status" value="1"/>
</dbReference>
<reference evidence="5 6" key="1">
    <citation type="submission" date="2016-10" db="EMBL/GenBank/DDBJ databases">
        <authorList>
            <person name="de Groot N.N."/>
        </authorList>
    </citation>
    <scope>NUCLEOTIDE SEQUENCE [LARGE SCALE GENOMIC DNA]</scope>
    <source>
        <strain evidence="5 6">CGMCC 4.5727</strain>
    </source>
</reference>
<dbReference type="GO" id="GO:0004053">
    <property type="term" value="F:arginase activity"/>
    <property type="evidence" value="ECO:0007669"/>
    <property type="project" value="TreeGrafter"/>
</dbReference>
<dbReference type="EMBL" id="FNFF01000001">
    <property type="protein sequence ID" value="SDJ45501.1"/>
    <property type="molecule type" value="Genomic_DNA"/>
</dbReference>
<dbReference type="PRINTS" id="PR00116">
    <property type="entry name" value="ARGINASE"/>
</dbReference>
<proteinExistence type="inferred from homology"/>
<dbReference type="Proteomes" id="UP000199155">
    <property type="component" value="Unassembled WGS sequence"/>
</dbReference>
<dbReference type="STRING" id="417292.SAMN05421806_101479"/>
<dbReference type="GO" id="GO:0005829">
    <property type="term" value="C:cytosol"/>
    <property type="evidence" value="ECO:0007669"/>
    <property type="project" value="TreeGrafter"/>
</dbReference>
<evidence type="ECO:0000256" key="3">
    <source>
        <dbReference type="ARBA" id="ARBA00023211"/>
    </source>
</evidence>
<dbReference type="Pfam" id="PF00491">
    <property type="entry name" value="Arginase"/>
    <property type="match status" value="1"/>
</dbReference>
<dbReference type="OrthoDB" id="7331788at2"/>
<dbReference type="GO" id="GO:0030145">
    <property type="term" value="F:manganese ion binding"/>
    <property type="evidence" value="ECO:0007669"/>
    <property type="project" value="TreeGrafter"/>
</dbReference>
<sequence length="293" mass="30695">MSGLHVVKVAQWQGSGAATADRLREGARWLAELIPARRRHTVTLDEEGGTSRGGVRNAEVLERHLHAVRAAVAEVAADDLMVIVGGDCAVDLAPIEAALAAYGDRLALVWFDAHADLNSPQSSPSGAFHGMVLRALIGDGPNGLRPARSLPADRVVLAGARSLDPGERDLVAHRGIPLLGVEQLADPCALLDTVKATGAEAVYVHIDLDVLDPHVFAAVGTPEPGGLGVAELLHAVRALAAEFTLAGIALTEYERSDVTEQEEAVLRSMVNGLFTPEESAPAPLRSDTQVAAP</sequence>
<dbReference type="CDD" id="cd09999">
    <property type="entry name" value="Arginase-like_1"/>
    <property type="match status" value="1"/>
</dbReference>
<gene>
    <name evidence="5" type="ORF">SAMN05421806_101479</name>
</gene>
<evidence type="ECO:0000256" key="2">
    <source>
        <dbReference type="ARBA" id="ARBA00022801"/>
    </source>
</evidence>
<accession>A0A1G8TVH0</accession>
<dbReference type="RefSeq" id="WP_093606939.1">
    <property type="nucleotide sequence ID" value="NZ_FNFF01000001.1"/>
</dbReference>
<dbReference type="Gene3D" id="3.40.800.10">
    <property type="entry name" value="Ureohydrolase domain"/>
    <property type="match status" value="1"/>
</dbReference>
<keyword evidence="6" id="KW-1185">Reference proteome</keyword>
<keyword evidence="3" id="KW-0464">Manganese</keyword>